<dbReference type="Pfam" id="PF00439">
    <property type="entry name" value="Bromodomain"/>
    <property type="match status" value="1"/>
</dbReference>
<evidence type="ECO:0000256" key="8">
    <source>
        <dbReference type="ARBA" id="ARBA00023015"/>
    </source>
</evidence>
<name>B6K540_SCHJY</name>
<dbReference type="OrthoDB" id="5328952at2759"/>
<accession>B6K540</accession>
<evidence type="ECO:0000259" key="16">
    <source>
        <dbReference type="PROSITE" id="PS51666"/>
    </source>
</evidence>
<dbReference type="InterPro" id="IPR014001">
    <property type="entry name" value="Helicase_ATP-bd"/>
</dbReference>
<dbReference type="FunFam" id="3.40.50.300:FF:000843">
    <property type="entry name" value="Chromatin structure-remodeling complex subunit snf21"/>
    <property type="match status" value="1"/>
</dbReference>
<dbReference type="Pfam" id="PF08880">
    <property type="entry name" value="QLQ"/>
    <property type="match status" value="1"/>
</dbReference>
<dbReference type="RefSeq" id="XP_002174937.2">
    <property type="nucleotide sequence ID" value="XM_002174901.2"/>
</dbReference>
<evidence type="ECO:0000256" key="11">
    <source>
        <dbReference type="PROSITE-ProRule" id="PRU00035"/>
    </source>
</evidence>
<dbReference type="GO" id="GO:0140750">
    <property type="term" value="F:nucleosome array spacer activity"/>
    <property type="evidence" value="ECO:0000318"/>
    <property type="project" value="GO_Central"/>
</dbReference>
<dbReference type="PRINTS" id="PR00503">
    <property type="entry name" value="BROMODOMAIN"/>
</dbReference>
<dbReference type="PROSITE" id="PS51192">
    <property type="entry name" value="HELICASE_ATP_BIND_1"/>
    <property type="match status" value="1"/>
</dbReference>
<dbReference type="Pfam" id="PF00176">
    <property type="entry name" value="SNF2-rel_dom"/>
    <property type="match status" value="1"/>
</dbReference>
<dbReference type="InterPro" id="IPR014978">
    <property type="entry name" value="Gln-Leu-Gln_QLQ"/>
</dbReference>
<keyword evidence="4" id="KW-0378">Hydrolase</keyword>
<evidence type="ECO:0000256" key="7">
    <source>
        <dbReference type="ARBA" id="ARBA00022853"/>
    </source>
</evidence>
<evidence type="ECO:0000313" key="17">
    <source>
        <dbReference type="EMBL" id="EEB08644.2"/>
    </source>
</evidence>
<dbReference type="GO" id="GO:0042393">
    <property type="term" value="F:histone binding"/>
    <property type="evidence" value="ECO:0007669"/>
    <property type="project" value="InterPro"/>
</dbReference>
<feature type="region of interest" description="Disordered" evidence="12">
    <location>
        <begin position="745"/>
        <end position="778"/>
    </location>
</feature>
<evidence type="ECO:0000256" key="2">
    <source>
        <dbReference type="ARBA" id="ARBA00007025"/>
    </source>
</evidence>
<dbReference type="eggNOG" id="KOG0386">
    <property type="taxonomic scope" value="Eukaryota"/>
</dbReference>
<dbReference type="OMA" id="MIELRCL"/>
<evidence type="ECO:0000256" key="4">
    <source>
        <dbReference type="ARBA" id="ARBA00022801"/>
    </source>
</evidence>
<dbReference type="PROSITE" id="PS51666">
    <property type="entry name" value="QLQ"/>
    <property type="match status" value="1"/>
</dbReference>
<keyword evidence="6" id="KW-0067">ATP-binding</keyword>
<feature type="compositionally biased region" description="Polar residues" evidence="12">
    <location>
        <begin position="177"/>
        <end position="193"/>
    </location>
</feature>
<proteinExistence type="inferred from homology"/>
<gene>
    <name evidence="18" type="primary">snf22</name>
    <name evidence="17" type="ORF">SJAG_05313</name>
</gene>
<dbReference type="GO" id="GO:0005524">
    <property type="term" value="F:ATP binding"/>
    <property type="evidence" value="ECO:0007669"/>
    <property type="project" value="UniProtKB-KW"/>
</dbReference>
<dbReference type="GO" id="GO:0005634">
    <property type="term" value="C:nucleus"/>
    <property type="evidence" value="ECO:0000318"/>
    <property type="project" value="GO_Central"/>
</dbReference>
<keyword evidence="7" id="KW-0156">Chromatin regulator</keyword>
<feature type="compositionally biased region" description="Acidic residues" evidence="12">
    <location>
        <begin position="1604"/>
        <end position="1626"/>
    </location>
</feature>
<dbReference type="GO" id="GO:0004386">
    <property type="term" value="F:helicase activity"/>
    <property type="evidence" value="ECO:0007669"/>
    <property type="project" value="UniProtKB-KW"/>
</dbReference>
<dbReference type="GO" id="GO:0016887">
    <property type="term" value="F:ATP hydrolysis activity"/>
    <property type="evidence" value="ECO:0007669"/>
    <property type="project" value="UniProtKB-ARBA"/>
</dbReference>
<dbReference type="InterPro" id="IPR001650">
    <property type="entry name" value="Helicase_C-like"/>
</dbReference>
<dbReference type="Pfam" id="PF00271">
    <property type="entry name" value="Helicase_C"/>
    <property type="match status" value="1"/>
</dbReference>
<dbReference type="GO" id="GO:0003682">
    <property type="term" value="F:chromatin binding"/>
    <property type="evidence" value="ECO:0000318"/>
    <property type="project" value="GO_Central"/>
</dbReference>
<comment type="subcellular location">
    <subcellularLocation>
        <location evidence="1">Nucleus</location>
    </subcellularLocation>
</comment>
<dbReference type="InterPro" id="IPR049730">
    <property type="entry name" value="SNF2/RAD54-like_C"/>
</dbReference>
<feature type="region of interest" description="Disordered" evidence="12">
    <location>
        <begin position="175"/>
        <end position="330"/>
    </location>
</feature>
<evidence type="ECO:0000256" key="9">
    <source>
        <dbReference type="ARBA" id="ARBA00023117"/>
    </source>
</evidence>
<dbReference type="CDD" id="cd17996">
    <property type="entry name" value="DEXHc_SMARCA2_SMARCA4"/>
    <property type="match status" value="1"/>
</dbReference>
<dbReference type="GO" id="GO:0000785">
    <property type="term" value="C:chromatin"/>
    <property type="evidence" value="ECO:0000318"/>
    <property type="project" value="GO_Central"/>
</dbReference>
<protein>
    <submittedName>
        <fullName evidence="17">ATP-dependent DNA helicase Snf22</fullName>
    </submittedName>
</protein>
<dbReference type="Pfam" id="PF14619">
    <property type="entry name" value="SnAC"/>
    <property type="match status" value="1"/>
</dbReference>
<feature type="region of interest" description="Disordered" evidence="12">
    <location>
        <begin position="432"/>
        <end position="465"/>
    </location>
</feature>
<dbReference type="PROSITE" id="PS50014">
    <property type="entry name" value="BROMODOMAIN_2"/>
    <property type="match status" value="1"/>
</dbReference>
<reference evidence="17 19" key="1">
    <citation type="journal article" date="2011" name="Science">
        <title>Comparative functional genomics of the fission yeasts.</title>
        <authorList>
            <person name="Rhind N."/>
            <person name="Chen Z."/>
            <person name="Yassour M."/>
            <person name="Thompson D.A."/>
            <person name="Haas B.J."/>
            <person name="Habib N."/>
            <person name="Wapinski I."/>
            <person name="Roy S."/>
            <person name="Lin M.F."/>
            <person name="Heiman D.I."/>
            <person name="Young S.K."/>
            <person name="Furuya K."/>
            <person name="Guo Y."/>
            <person name="Pidoux A."/>
            <person name="Chen H.M."/>
            <person name="Robbertse B."/>
            <person name="Goldberg J.M."/>
            <person name="Aoki K."/>
            <person name="Bayne E.H."/>
            <person name="Berlin A.M."/>
            <person name="Desjardins C.A."/>
            <person name="Dobbs E."/>
            <person name="Dukaj L."/>
            <person name="Fan L."/>
            <person name="FitzGerald M.G."/>
            <person name="French C."/>
            <person name="Gujja S."/>
            <person name="Hansen K."/>
            <person name="Keifenheim D."/>
            <person name="Levin J.Z."/>
            <person name="Mosher R.A."/>
            <person name="Mueller C.A."/>
            <person name="Pfiffner J."/>
            <person name="Priest M."/>
            <person name="Russ C."/>
            <person name="Smialowska A."/>
            <person name="Swoboda P."/>
            <person name="Sykes S.M."/>
            <person name="Vaughn M."/>
            <person name="Vengrova S."/>
            <person name="Yoder R."/>
            <person name="Zeng Q."/>
            <person name="Allshire R."/>
            <person name="Baulcombe D."/>
            <person name="Birren B.W."/>
            <person name="Brown W."/>
            <person name="Ekwall K."/>
            <person name="Kellis M."/>
            <person name="Leatherwood J."/>
            <person name="Levin H."/>
            <person name="Margalit H."/>
            <person name="Martienssen R."/>
            <person name="Nieduszynski C.A."/>
            <person name="Spatafora J.W."/>
            <person name="Friedman N."/>
            <person name="Dalgaard J.Z."/>
            <person name="Baumann P."/>
            <person name="Niki H."/>
            <person name="Regev A."/>
            <person name="Nusbaum C."/>
        </authorList>
    </citation>
    <scope>NUCLEOTIDE SEQUENCE [LARGE SCALE GENOMIC DNA]</scope>
    <source>
        <strain evidence="19">yFS275 / FY16936</strain>
    </source>
</reference>
<sequence>MSLPHVNPAYLKGLTNENLQAIYERWQYLRMQGPAERNNNEFLQLTGILRMVQQTQFMRMQQARAAAAAGAGNGVGQNVQGGQMGSGGSYKQNGTYNASAWNAADQKTSSPDTMSMNTANSMKGQDLTGSSNGLRAGAPATNLATSINNVQNVSVNRPHGQNVASVNMNVRGDMATGSKTTPAFSYGQGQQSRIPDGVVEDRDITRDAGTDSLGPGNASATAATVGSSQGMAPGVVNNGPYPGMDGSAEYPKVSRPMYSGGRPFNASSPSAGGSGHHVQQSPVPSGASPHLSSTHISPAASQWQSPKPSVPSAPAASLPTPGGNHSSTSSFTPAQVLALKNQILAFKYIAANLPIPPNLQQAIFGNVLCHPNAMRSNADAANKVAASQQASAAAVNPQVSVDRARAAALVAGGVVPDASAYPLVRDAQNATHTTAVPSTIPASSSSTPAVPPSAGKSTPSAQANSTGAYMSKIDTPAASVVSGARISFGPAAVNASSSVAAPSPTTELESKSFSSCVDPNSYVSKPITYAAFNSKDNRLIIPSLLPPPLIWDTVYERVEESIALSMQNRIQELEARVVKGSDMDKRLSINERIELCSLRLLAKQKALRDEVGKTVPYTGTLAGSNLRNIFRSLKHQSLREARLTESLCLQQKQEFAERKKEKLLSQLQSILARGQGIIEHANSVAQRRQRLNKMLGNVSKRFAADDEAAYLELIDQAKDTRITHLLRQTDAYLSSLTKAVREQQSYIHDGSTAGSTTSASTKDNDNMPEAGGEKEHDDVDEHLNYYQVAHRIKEEVTQPDILVGGTLKEYQLKGLQWMLSLYNNNLNGILADEMGLGKTIQTISFITYLLERKNEQGPFLIIVPLSTLTNWSLEFEKWAPSVKIIAYKGPPQVRKSLQARVRSGDFQVLLTTFEYVIKDRPVLSKVRWLHMIIDEGHRMKNTQSKLTNTLTTYYYSRYRLILTGTPLQNNLPELWALLNFVLPKIFNSIKSFDEWFNTPFANAGGQDKMELSEEESLLVIKRLHKVLRPFLLRRLKKDVEKELPDKIEKVIKCPLSALQLRLYQQMKKHGILFVADGEKGRTGMKGLQNTVMQLKKICNHPFVFEEVEQAIDPEGTNYDLLWRAAGKFELLDRVLPKLFRTGHRTLIFFQMTQIMSIMEDYLRYRNWKYLRLDGSTKAEDRSALLADFNDRNSDIYVFLLSTRAGGLGLNLQTADTVIIFDTDWNPHQDLQAQDRAHRIGQTKEVRILRLITDKSIEENILARAQYKLDLDGKVIQAGKFDNKSTPEEREAFLRSLLEHENGDDQANENHGKFEDDELNELISRNEEELKIFREIDQQRQQEDAYGKGKPLPRLLSEDELPEIYRVDVDTLAAAAAEEENRAILMNHKRRRASISYAEPTLEELNEEDYLYSERSKRLRKRHTRGTSAYDEDDDDFASPNYHTMSKADIEQECLRAALKRCAMELYQAVYNLQDTDGRPINALFLHIPSKKLYPDYYVIIKNPISLDKIKRKISSLRYRNLQELVDDFMLMFSNARTYNEEHSEVYNDANRMEEVMRQKINDLIERNALKTYEAEELQLREQHLEESQRQLLQGSDYGSAAVDGDYDDNDDAEMGQAAEDEDEYRE</sequence>
<feature type="domain" description="Helicase ATP-binding" evidence="14">
    <location>
        <begin position="819"/>
        <end position="984"/>
    </location>
</feature>
<keyword evidence="10" id="KW-0539">Nucleus</keyword>
<dbReference type="SMART" id="SM00490">
    <property type="entry name" value="HELICc"/>
    <property type="match status" value="1"/>
</dbReference>
<keyword evidence="5 17" id="KW-0347">Helicase</keyword>
<feature type="compositionally biased region" description="Basic and acidic residues" evidence="12">
    <location>
        <begin position="199"/>
        <end position="209"/>
    </location>
</feature>
<feature type="compositionally biased region" description="Polar residues" evidence="12">
    <location>
        <begin position="218"/>
        <end position="230"/>
    </location>
</feature>
<dbReference type="PANTHER" id="PTHR10799">
    <property type="entry name" value="SNF2/RAD54 HELICASE FAMILY"/>
    <property type="match status" value="1"/>
</dbReference>
<feature type="compositionally biased region" description="Polar residues" evidence="12">
    <location>
        <begin position="290"/>
        <end position="304"/>
    </location>
</feature>
<dbReference type="EMBL" id="KE651167">
    <property type="protein sequence ID" value="EEB08644.2"/>
    <property type="molecule type" value="Genomic_DNA"/>
</dbReference>
<dbReference type="InterPro" id="IPR029295">
    <property type="entry name" value="SnAC"/>
</dbReference>
<feature type="compositionally biased region" description="Low complexity" evidence="12">
    <location>
        <begin position="750"/>
        <end position="761"/>
    </location>
</feature>
<evidence type="ECO:0000256" key="1">
    <source>
        <dbReference type="ARBA" id="ARBA00004123"/>
    </source>
</evidence>
<feature type="region of interest" description="Disordered" evidence="12">
    <location>
        <begin position="1587"/>
        <end position="1626"/>
    </location>
</feature>
<dbReference type="GeneID" id="7050448"/>
<dbReference type="SMART" id="SM00951">
    <property type="entry name" value="QLQ"/>
    <property type="match status" value="1"/>
</dbReference>
<dbReference type="InterPro" id="IPR027417">
    <property type="entry name" value="P-loop_NTPase"/>
</dbReference>
<dbReference type="InterPro" id="IPR038718">
    <property type="entry name" value="SNF2-like_sf"/>
</dbReference>
<dbReference type="Gene3D" id="1.20.920.10">
    <property type="entry name" value="Bromodomain-like"/>
    <property type="match status" value="1"/>
</dbReference>
<dbReference type="JaponicusDB" id="SJAG_05313">
    <property type="gene designation" value="snf22"/>
</dbReference>
<dbReference type="InterPro" id="IPR001487">
    <property type="entry name" value="Bromodomain"/>
</dbReference>
<dbReference type="GO" id="GO:0003677">
    <property type="term" value="F:DNA binding"/>
    <property type="evidence" value="ECO:0000318"/>
    <property type="project" value="GO_Central"/>
</dbReference>
<dbReference type="InterPro" id="IPR000330">
    <property type="entry name" value="SNF2_N"/>
</dbReference>
<evidence type="ECO:0000256" key="10">
    <source>
        <dbReference type="ARBA" id="ARBA00023242"/>
    </source>
</evidence>
<feature type="domain" description="Bromo" evidence="13">
    <location>
        <begin position="1476"/>
        <end position="1546"/>
    </location>
</feature>
<dbReference type="Proteomes" id="UP000001744">
    <property type="component" value="Unassembled WGS sequence"/>
</dbReference>
<comment type="similarity">
    <text evidence="2">Belongs to the SNF2/RAD54 helicase family.</text>
</comment>
<evidence type="ECO:0000313" key="19">
    <source>
        <dbReference type="Proteomes" id="UP000001744"/>
    </source>
</evidence>
<dbReference type="GO" id="GO:0016514">
    <property type="term" value="C:SWI/SNF complex"/>
    <property type="evidence" value="ECO:0007669"/>
    <property type="project" value="EnsemblFungi"/>
</dbReference>
<feature type="domain" description="QLQ" evidence="16">
    <location>
        <begin position="330"/>
        <end position="365"/>
    </location>
</feature>
<keyword evidence="19" id="KW-1185">Reference proteome</keyword>
<dbReference type="PROSITE" id="PS00633">
    <property type="entry name" value="BROMODOMAIN_1"/>
    <property type="match status" value="1"/>
</dbReference>
<dbReference type="CDD" id="cd18793">
    <property type="entry name" value="SF2_C_SNF"/>
    <property type="match status" value="1"/>
</dbReference>
<evidence type="ECO:0000256" key="6">
    <source>
        <dbReference type="ARBA" id="ARBA00022840"/>
    </source>
</evidence>
<feature type="compositionally biased region" description="Low complexity" evidence="12">
    <location>
        <begin position="433"/>
        <end position="454"/>
    </location>
</feature>
<organism evidence="17 19">
    <name type="scientific">Schizosaccharomyces japonicus (strain yFS275 / FY16936)</name>
    <name type="common">Fission yeast</name>
    <dbReference type="NCBI Taxonomy" id="402676"/>
    <lineage>
        <taxon>Eukaryota</taxon>
        <taxon>Fungi</taxon>
        <taxon>Dikarya</taxon>
        <taxon>Ascomycota</taxon>
        <taxon>Taphrinomycotina</taxon>
        <taxon>Schizosaccharomycetes</taxon>
        <taxon>Schizosaccharomycetales</taxon>
        <taxon>Schizosaccharomycetaceae</taxon>
        <taxon>Schizosaccharomyces</taxon>
    </lineage>
</organism>
<evidence type="ECO:0000256" key="12">
    <source>
        <dbReference type="SAM" id="MobiDB-lite"/>
    </source>
</evidence>
<dbReference type="SMART" id="SM01314">
    <property type="entry name" value="SnAC"/>
    <property type="match status" value="1"/>
</dbReference>
<evidence type="ECO:0000259" key="14">
    <source>
        <dbReference type="PROSITE" id="PS51192"/>
    </source>
</evidence>
<dbReference type="SMART" id="SM00487">
    <property type="entry name" value="DEXDc"/>
    <property type="match status" value="1"/>
</dbReference>
<dbReference type="GO" id="GO:0045815">
    <property type="term" value="P:transcription initiation-coupled chromatin remodeling"/>
    <property type="evidence" value="ECO:0007669"/>
    <property type="project" value="EnsemblFungi"/>
</dbReference>
<evidence type="ECO:0000256" key="3">
    <source>
        <dbReference type="ARBA" id="ARBA00022741"/>
    </source>
</evidence>
<evidence type="ECO:0000259" key="13">
    <source>
        <dbReference type="PROSITE" id="PS50014"/>
    </source>
</evidence>
<evidence type="ECO:0000256" key="5">
    <source>
        <dbReference type="ARBA" id="ARBA00022806"/>
    </source>
</evidence>
<dbReference type="SUPFAM" id="SSF52540">
    <property type="entry name" value="P-loop containing nucleoside triphosphate hydrolases"/>
    <property type="match status" value="2"/>
</dbReference>
<dbReference type="STRING" id="402676.B6K540"/>
<dbReference type="Gene3D" id="3.40.50.10810">
    <property type="entry name" value="Tandem AAA-ATPase domain"/>
    <property type="match status" value="1"/>
</dbReference>
<feature type="compositionally biased region" description="Low complexity" evidence="12">
    <location>
        <begin position="305"/>
        <end position="321"/>
    </location>
</feature>
<dbReference type="InterPro" id="IPR018359">
    <property type="entry name" value="Bromodomain_CS"/>
</dbReference>
<dbReference type="InterPro" id="IPR036427">
    <property type="entry name" value="Bromodomain-like_sf"/>
</dbReference>
<dbReference type="Gene3D" id="3.40.50.300">
    <property type="entry name" value="P-loop containing nucleotide triphosphate hydrolases"/>
    <property type="match status" value="1"/>
</dbReference>
<feature type="compositionally biased region" description="Polar residues" evidence="12">
    <location>
        <begin position="455"/>
        <end position="465"/>
    </location>
</feature>
<dbReference type="SMART" id="SM00297">
    <property type="entry name" value="BROMO"/>
    <property type="match status" value="1"/>
</dbReference>
<dbReference type="GO" id="GO:0120262">
    <property type="term" value="P:negative regulation of heterochromatin organization"/>
    <property type="evidence" value="ECO:0007669"/>
    <property type="project" value="EnsemblFungi"/>
</dbReference>
<dbReference type="GO" id="GO:0045944">
    <property type="term" value="P:positive regulation of transcription by RNA polymerase II"/>
    <property type="evidence" value="ECO:0000318"/>
    <property type="project" value="GO_Central"/>
</dbReference>
<dbReference type="PROSITE" id="PS51194">
    <property type="entry name" value="HELICASE_CTER"/>
    <property type="match status" value="1"/>
</dbReference>
<keyword evidence="8" id="KW-0805">Transcription regulation</keyword>
<dbReference type="HOGENOM" id="CLU_000315_15_3_1"/>
<dbReference type="FunFam" id="3.40.50.10810:FF:000008">
    <property type="entry name" value="Chromatin structure-remodeling complex subunit snf21"/>
    <property type="match status" value="1"/>
</dbReference>
<dbReference type="GO" id="GO:0031507">
    <property type="term" value="P:heterochromatin formation"/>
    <property type="evidence" value="ECO:0000318"/>
    <property type="project" value="GO_Central"/>
</dbReference>
<dbReference type="VEuPathDB" id="FungiDB:SJAG_05313"/>
<evidence type="ECO:0000313" key="18">
    <source>
        <dbReference type="JaponicusDB" id="SJAG_05313"/>
    </source>
</evidence>
<keyword evidence="9 11" id="KW-0103">Bromodomain</keyword>
<dbReference type="SUPFAM" id="SSF47370">
    <property type="entry name" value="Bromodomain"/>
    <property type="match status" value="1"/>
</dbReference>
<feature type="domain" description="Helicase C-terminal" evidence="15">
    <location>
        <begin position="1130"/>
        <end position="1281"/>
    </location>
</feature>
<evidence type="ECO:0000259" key="15">
    <source>
        <dbReference type="PROSITE" id="PS51194"/>
    </source>
</evidence>
<keyword evidence="8" id="KW-0804">Transcription</keyword>
<keyword evidence="3" id="KW-0547">Nucleotide-binding</keyword>